<dbReference type="InParanoid" id="A0A2P5AV81"/>
<reference evidence="2" key="1">
    <citation type="submission" date="2016-06" db="EMBL/GenBank/DDBJ databases">
        <title>Parallel loss of symbiosis genes in relatives of nitrogen-fixing non-legume Parasponia.</title>
        <authorList>
            <person name="Van Velzen R."/>
            <person name="Holmer R."/>
            <person name="Bu F."/>
            <person name="Rutten L."/>
            <person name="Van Zeijl A."/>
            <person name="Liu W."/>
            <person name="Santuari L."/>
            <person name="Cao Q."/>
            <person name="Sharma T."/>
            <person name="Shen D."/>
            <person name="Roswanjaya Y."/>
            <person name="Wardhani T."/>
            <person name="Kalhor M.S."/>
            <person name="Jansen J."/>
            <person name="Van den Hoogen J."/>
            <person name="Gungor B."/>
            <person name="Hartog M."/>
            <person name="Hontelez J."/>
            <person name="Verver J."/>
            <person name="Yang W.-C."/>
            <person name="Schijlen E."/>
            <person name="Repin R."/>
            <person name="Schilthuizen M."/>
            <person name="Schranz E."/>
            <person name="Heidstra R."/>
            <person name="Miyata K."/>
            <person name="Fedorova E."/>
            <person name="Kohlen W."/>
            <person name="Bisseling T."/>
            <person name="Smit S."/>
            <person name="Geurts R."/>
        </authorList>
    </citation>
    <scope>NUCLEOTIDE SEQUENCE [LARGE SCALE GENOMIC DNA]</scope>
    <source>
        <strain evidence="2">cv. RG33-2</strain>
    </source>
</reference>
<proteinExistence type="predicted"/>
<name>A0A2P5AV81_TREOI</name>
<evidence type="ECO:0000313" key="1">
    <source>
        <dbReference type="EMBL" id="PON40449.1"/>
    </source>
</evidence>
<evidence type="ECO:0000313" key="2">
    <source>
        <dbReference type="Proteomes" id="UP000237000"/>
    </source>
</evidence>
<gene>
    <name evidence="1" type="ORF">TorRG33x02_340300</name>
</gene>
<feature type="non-terminal residue" evidence="1">
    <location>
        <position position="50"/>
    </location>
</feature>
<dbReference type="EMBL" id="JXTC01000688">
    <property type="protein sequence ID" value="PON40449.1"/>
    <property type="molecule type" value="Genomic_DNA"/>
</dbReference>
<protein>
    <submittedName>
        <fullName evidence="1">Uncharacterized protein</fullName>
    </submittedName>
</protein>
<sequence>MDIAVLPLILRTRNMGIAMLSIERRNAHQQTFQSLGKCRSATYLVPLRLP</sequence>
<dbReference type="Proteomes" id="UP000237000">
    <property type="component" value="Unassembled WGS sequence"/>
</dbReference>
<accession>A0A2P5AV81</accession>
<comment type="caution">
    <text evidence="1">The sequence shown here is derived from an EMBL/GenBank/DDBJ whole genome shotgun (WGS) entry which is preliminary data.</text>
</comment>
<keyword evidence="2" id="KW-1185">Reference proteome</keyword>
<organism evidence="1 2">
    <name type="scientific">Trema orientale</name>
    <name type="common">Charcoal tree</name>
    <name type="synonym">Celtis orientalis</name>
    <dbReference type="NCBI Taxonomy" id="63057"/>
    <lineage>
        <taxon>Eukaryota</taxon>
        <taxon>Viridiplantae</taxon>
        <taxon>Streptophyta</taxon>
        <taxon>Embryophyta</taxon>
        <taxon>Tracheophyta</taxon>
        <taxon>Spermatophyta</taxon>
        <taxon>Magnoliopsida</taxon>
        <taxon>eudicotyledons</taxon>
        <taxon>Gunneridae</taxon>
        <taxon>Pentapetalae</taxon>
        <taxon>rosids</taxon>
        <taxon>fabids</taxon>
        <taxon>Rosales</taxon>
        <taxon>Cannabaceae</taxon>
        <taxon>Trema</taxon>
    </lineage>
</organism>
<dbReference type="AlphaFoldDB" id="A0A2P5AV81"/>